<proteinExistence type="predicted"/>
<dbReference type="Proteomes" id="UP001159363">
    <property type="component" value="Chromosome 1"/>
</dbReference>
<sequence>MFSVPKKSFLMRGTAFSLSTDCSNDSNTKLYPVVTYYSDEILMIESSVLCILVLNGDSTGLNIASLEPPKQKSVTLDSYKIPKLTNTKAVSSDSSSTQLKRSCRFPTPEPKSQKSVQQAVSGTKCGGNLSREERLFMFLTSKLNKEFCLFLQNVSSVIERPNEAFQSHKPQIHKLRSIRLIILTRFVKPVVVKSSVSVLGVNYHNQNNQKEDSELIIGNLTSRTVAELKLEEKVILFSVVREFFVTACDYMLYKFPLKNYVVVNVEVAQINT</sequence>
<feature type="region of interest" description="Disordered" evidence="1">
    <location>
        <begin position="90"/>
        <end position="119"/>
    </location>
</feature>
<keyword evidence="3" id="KW-1185">Reference proteome</keyword>
<evidence type="ECO:0000313" key="2">
    <source>
        <dbReference type="EMBL" id="KAJ8896004.1"/>
    </source>
</evidence>
<gene>
    <name evidence="2" type="ORF">PR048_001345</name>
</gene>
<organism evidence="2 3">
    <name type="scientific">Dryococelus australis</name>
    <dbReference type="NCBI Taxonomy" id="614101"/>
    <lineage>
        <taxon>Eukaryota</taxon>
        <taxon>Metazoa</taxon>
        <taxon>Ecdysozoa</taxon>
        <taxon>Arthropoda</taxon>
        <taxon>Hexapoda</taxon>
        <taxon>Insecta</taxon>
        <taxon>Pterygota</taxon>
        <taxon>Neoptera</taxon>
        <taxon>Polyneoptera</taxon>
        <taxon>Phasmatodea</taxon>
        <taxon>Verophasmatodea</taxon>
        <taxon>Anareolatae</taxon>
        <taxon>Phasmatidae</taxon>
        <taxon>Eurycanthinae</taxon>
        <taxon>Dryococelus</taxon>
    </lineage>
</organism>
<feature type="compositionally biased region" description="Polar residues" evidence="1">
    <location>
        <begin position="90"/>
        <end position="100"/>
    </location>
</feature>
<name>A0ABQ9IIG7_9NEOP</name>
<comment type="caution">
    <text evidence="2">The sequence shown here is derived from an EMBL/GenBank/DDBJ whole genome shotgun (WGS) entry which is preliminary data.</text>
</comment>
<evidence type="ECO:0000256" key="1">
    <source>
        <dbReference type="SAM" id="MobiDB-lite"/>
    </source>
</evidence>
<reference evidence="2 3" key="1">
    <citation type="submission" date="2023-02" db="EMBL/GenBank/DDBJ databases">
        <title>LHISI_Scaffold_Assembly.</title>
        <authorList>
            <person name="Stuart O.P."/>
            <person name="Cleave R."/>
            <person name="Magrath M.J.L."/>
            <person name="Mikheyev A.S."/>
        </authorList>
    </citation>
    <scope>NUCLEOTIDE SEQUENCE [LARGE SCALE GENOMIC DNA]</scope>
    <source>
        <strain evidence="2">Daus_M_001</strain>
        <tissue evidence="2">Leg muscle</tissue>
    </source>
</reference>
<dbReference type="EMBL" id="JARBHB010000001">
    <property type="protein sequence ID" value="KAJ8896004.1"/>
    <property type="molecule type" value="Genomic_DNA"/>
</dbReference>
<evidence type="ECO:0000313" key="3">
    <source>
        <dbReference type="Proteomes" id="UP001159363"/>
    </source>
</evidence>
<protein>
    <submittedName>
        <fullName evidence="2">Uncharacterized protein</fullName>
    </submittedName>
</protein>
<accession>A0ABQ9IIG7</accession>